<dbReference type="GO" id="GO:0022857">
    <property type="term" value="F:transmembrane transporter activity"/>
    <property type="evidence" value="ECO:0007669"/>
    <property type="project" value="InterPro"/>
</dbReference>
<comment type="caution">
    <text evidence="11">The sequence shown here is derived from an EMBL/GenBank/DDBJ whole genome shotgun (WGS) entry which is preliminary data.</text>
</comment>
<evidence type="ECO:0000256" key="10">
    <source>
        <dbReference type="SAM" id="Phobius"/>
    </source>
</evidence>
<accession>A0A7U7GCF2</accession>
<dbReference type="Proteomes" id="UP000019184">
    <property type="component" value="Unassembled WGS sequence"/>
</dbReference>
<dbReference type="InterPro" id="IPR000390">
    <property type="entry name" value="Small_drug/metabolite_transptr"/>
</dbReference>
<gene>
    <name evidence="11" type="ORF">BN874_2660005</name>
</gene>
<keyword evidence="4 9" id="KW-0812">Transmembrane</keyword>
<evidence type="ECO:0000256" key="4">
    <source>
        <dbReference type="ARBA" id="ARBA00022692"/>
    </source>
</evidence>
<dbReference type="PANTHER" id="PTHR30561">
    <property type="entry name" value="SMR FAMILY PROTON-DEPENDENT DRUG EFFLUX TRANSPORTER SUGE"/>
    <property type="match status" value="1"/>
</dbReference>
<keyword evidence="5 10" id="KW-1133">Transmembrane helix</keyword>
<keyword evidence="2" id="KW-0813">Transport</keyword>
<keyword evidence="6 10" id="KW-0472">Membrane</keyword>
<protein>
    <recommendedName>
        <fullName evidence="8">Guanidinium exporter</fullName>
    </recommendedName>
</protein>
<dbReference type="PANTHER" id="PTHR30561:SF0">
    <property type="entry name" value="GUANIDINIUM EXPORTER"/>
    <property type="match status" value="1"/>
</dbReference>
<dbReference type="SUPFAM" id="SSF103481">
    <property type="entry name" value="Multidrug resistance efflux transporter EmrE"/>
    <property type="match status" value="1"/>
</dbReference>
<dbReference type="AlphaFoldDB" id="A0A7U7GCF2"/>
<keyword evidence="12" id="KW-1185">Reference proteome</keyword>
<proteinExistence type="inferred from homology"/>
<evidence type="ECO:0000256" key="9">
    <source>
        <dbReference type="RuleBase" id="RU003942"/>
    </source>
</evidence>
<dbReference type="GO" id="GO:1990961">
    <property type="term" value="P:xenobiotic detoxification by transmembrane export across the plasma membrane"/>
    <property type="evidence" value="ECO:0007669"/>
    <property type="project" value="UniProtKB-ARBA"/>
</dbReference>
<dbReference type="InterPro" id="IPR045324">
    <property type="entry name" value="Small_multidrug_res"/>
</dbReference>
<reference evidence="11 12" key="1">
    <citation type="journal article" date="2014" name="ISME J.">
        <title>Candidatus Competibacter-lineage genomes retrieved from metagenomes reveal functional metabolic diversity.</title>
        <authorList>
            <person name="McIlroy S.J."/>
            <person name="Albertsen M."/>
            <person name="Andresen E.K."/>
            <person name="Saunders A.M."/>
            <person name="Kristiansen R."/>
            <person name="Stokholm-Bjerregaard M."/>
            <person name="Nielsen K.L."/>
            <person name="Nielsen P.H."/>
        </authorList>
    </citation>
    <scope>NUCLEOTIDE SEQUENCE [LARGE SCALE GENOMIC DNA]</scope>
    <source>
        <strain evidence="11 12">Run_B_J11</strain>
    </source>
</reference>
<name>A0A7U7GCF2_9GAMM</name>
<sequence>MHIYGLTASLTPWANGPFAFVATPFQDFCGGQAMAWLYLITAGLFEIGWPVGLKLSQTLGRLVIGVIIAVACMTASGILLWLAQRTIPIGTAYAVWTGIGAAGTFIVGILFYGDSAGALRLVSVGLIVAGIIGLKLAHGPG</sequence>
<evidence type="ECO:0000256" key="7">
    <source>
        <dbReference type="ARBA" id="ARBA00038151"/>
    </source>
</evidence>
<comment type="subcellular location">
    <subcellularLocation>
        <location evidence="1 9">Cell membrane</location>
        <topology evidence="1 9">Multi-pass membrane protein</topology>
    </subcellularLocation>
</comment>
<feature type="transmembrane region" description="Helical" evidence="10">
    <location>
        <begin position="35"/>
        <end position="53"/>
    </location>
</feature>
<feature type="transmembrane region" description="Helical" evidence="10">
    <location>
        <begin position="59"/>
        <end position="81"/>
    </location>
</feature>
<evidence type="ECO:0000313" key="11">
    <source>
        <dbReference type="EMBL" id="CDH45592.1"/>
    </source>
</evidence>
<organism evidence="11 12">
    <name type="scientific">Candidatus Contendobacter odensis Run_B_J11</name>
    <dbReference type="NCBI Taxonomy" id="1400861"/>
    <lineage>
        <taxon>Bacteria</taxon>
        <taxon>Pseudomonadati</taxon>
        <taxon>Pseudomonadota</taxon>
        <taxon>Gammaproteobacteria</taxon>
        <taxon>Candidatus Competibacteraceae</taxon>
        <taxon>Candidatus Contendibacter</taxon>
    </lineage>
</organism>
<evidence type="ECO:0000256" key="5">
    <source>
        <dbReference type="ARBA" id="ARBA00022989"/>
    </source>
</evidence>
<dbReference type="Gene3D" id="1.10.3730.20">
    <property type="match status" value="1"/>
</dbReference>
<evidence type="ECO:0000256" key="8">
    <source>
        <dbReference type="ARBA" id="ARBA00039168"/>
    </source>
</evidence>
<keyword evidence="3" id="KW-1003">Cell membrane</keyword>
<evidence type="ECO:0000256" key="6">
    <source>
        <dbReference type="ARBA" id="ARBA00023136"/>
    </source>
</evidence>
<evidence type="ECO:0000313" key="12">
    <source>
        <dbReference type="Proteomes" id="UP000019184"/>
    </source>
</evidence>
<comment type="similarity">
    <text evidence="7">Belongs to the drug/metabolite transporter (DMT) superfamily. Small multidrug resistance (SMR) (TC 2.A.7.1) family. Gdx/SugE subfamily.</text>
</comment>
<evidence type="ECO:0000256" key="3">
    <source>
        <dbReference type="ARBA" id="ARBA00022475"/>
    </source>
</evidence>
<evidence type="ECO:0000256" key="1">
    <source>
        <dbReference type="ARBA" id="ARBA00004651"/>
    </source>
</evidence>
<dbReference type="EMBL" id="CBTK010000186">
    <property type="protein sequence ID" value="CDH45592.1"/>
    <property type="molecule type" value="Genomic_DNA"/>
</dbReference>
<feature type="transmembrane region" description="Helical" evidence="10">
    <location>
        <begin position="118"/>
        <end position="137"/>
    </location>
</feature>
<dbReference type="InterPro" id="IPR037185">
    <property type="entry name" value="EmrE-like"/>
</dbReference>
<dbReference type="Pfam" id="PF00893">
    <property type="entry name" value="Multi_Drug_Res"/>
    <property type="match status" value="1"/>
</dbReference>
<dbReference type="FunFam" id="1.10.3730.20:FF:000001">
    <property type="entry name" value="Quaternary ammonium compound resistance transporter SugE"/>
    <property type="match status" value="1"/>
</dbReference>
<evidence type="ECO:0000256" key="2">
    <source>
        <dbReference type="ARBA" id="ARBA00022448"/>
    </source>
</evidence>
<dbReference type="GO" id="GO:0005886">
    <property type="term" value="C:plasma membrane"/>
    <property type="evidence" value="ECO:0007669"/>
    <property type="project" value="UniProtKB-SubCell"/>
</dbReference>
<feature type="transmembrane region" description="Helical" evidence="10">
    <location>
        <begin position="93"/>
        <end position="112"/>
    </location>
</feature>